<dbReference type="Proteomes" id="UP000031967">
    <property type="component" value="Unassembled WGS sequence"/>
</dbReference>
<keyword evidence="1" id="KW-0812">Transmembrane</keyword>
<keyword evidence="1" id="KW-1133">Transmembrane helix</keyword>
<keyword evidence="3" id="KW-1185">Reference proteome</keyword>
<dbReference type="EMBL" id="JXAK01000002">
    <property type="protein sequence ID" value="KIL42223.1"/>
    <property type="molecule type" value="Genomic_DNA"/>
</dbReference>
<proteinExistence type="predicted"/>
<evidence type="ECO:0008006" key="4">
    <source>
        <dbReference type="Google" id="ProtNLM"/>
    </source>
</evidence>
<name>A0ABR5AMG3_9BACL</name>
<evidence type="ECO:0000256" key="1">
    <source>
        <dbReference type="SAM" id="Phobius"/>
    </source>
</evidence>
<feature type="transmembrane region" description="Helical" evidence="1">
    <location>
        <begin position="128"/>
        <end position="147"/>
    </location>
</feature>
<feature type="transmembrane region" description="Helical" evidence="1">
    <location>
        <begin position="6"/>
        <end position="29"/>
    </location>
</feature>
<dbReference type="RefSeq" id="WP_041044931.1">
    <property type="nucleotide sequence ID" value="NZ_JXAK01000002.1"/>
</dbReference>
<accession>A0ABR5AMG3</accession>
<comment type="caution">
    <text evidence="2">The sequence shown here is derived from an EMBL/GenBank/DDBJ whole genome shotgun (WGS) entry which is preliminary data.</text>
</comment>
<evidence type="ECO:0000313" key="3">
    <source>
        <dbReference type="Proteomes" id="UP000031967"/>
    </source>
</evidence>
<sequence>MFGVFLFLHLAGLSIWVGSIAAIAVMLVLMKKQLESKAVGALAQRTVRTFNMITHPSSFLVLISGVLMLVGMGMTHESDKPFWMHYMEKAGGTFILLFIIVISILGKKLVKKLIAGNERDAAAGINKYVYGMTVSLAFILSVVYVVSAKI</sequence>
<feature type="transmembrane region" description="Helical" evidence="1">
    <location>
        <begin position="90"/>
        <end position="107"/>
    </location>
</feature>
<keyword evidence="1" id="KW-0472">Membrane</keyword>
<organism evidence="2 3">
    <name type="scientific">Gordoniibacillus kamchatkensis</name>
    <dbReference type="NCBI Taxonomy" id="1590651"/>
    <lineage>
        <taxon>Bacteria</taxon>
        <taxon>Bacillati</taxon>
        <taxon>Bacillota</taxon>
        <taxon>Bacilli</taxon>
        <taxon>Bacillales</taxon>
        <taxon>Paenibacillaceae</taxon>
        <taxon>Gordoniibacillus</taxon>
    </lineage>
</organism>
<evidence type="ECO:0000313" key="2">
    <source>
        <dbReference type="EMBL" id="KIL42223.1"/>
    </source>
</evidence>
<gene>
    <name evidence="2" type="ORF">SD70_01345</name>
</gene>
<protein>
    <recommendedName>
        <fullName evidence="4">Copper resistance protein D domain-containing protein</fullName>
    </recommendedName>
</protein>
<feature type="transmembrane region" description="Helical" evidence="1">
    <location>
        <begin position="50"/>
        <end position="70"/>
    </location>
</feature>
<reference evidence="2 3" key="1">
    <citation type="submission" date="2014-12" db="EMBL/GenBank/DDBJ databases">
        <title>Draft genome sequence of Paenibacillus kamchatkensis strain B-2647.</title>
        <authorList>
            <person name="Karlyshev A.V."/>
            <person name="Kudryashova E.B."/>
        </authorList>
    </citation>
    <scope>NUCLEOTIDE SEQUENCE [LARGE SCALE GENOMIC DNA]</scope>
    <source>
        <strain evidence="2 3">VKM B-2647</strain>
    </source>
</reference>